<organism evidence="2 3">
    <name type="scientific">Staphylococcus delphini</name>
    <dbReference type="NCBI Taxonomy" id="53344"/>
    <lineage>
        <taxon>Bacteria</taxon>
        <taxon>Bacillati</taxon>
        <taxon>Bacillota</taxon>
        <taxon>Bacilli</taxon>
        <taxon>Bacillales</taxon>
        <taxon>Staphylococcaceae</taxon>
        <taxon>Staphylococcus</taxon>
        <taxon>Staphylococcus intermedius group</taxon>
    </lineage>
</organism>
<keyword evidence="1" id="KW-1133">Transmembrane helix</keyword>
<evidence type="ECO:0000313" key="2">
    <source>
        <dbReference type="EMBL" id="PCF56878.1"/>
    </source>
</evidence>
<protein>
    <submittedName>
        <fullName evidence="2">Uncharacterized protein</fullName>
    </submittedName>
</protein>
<keyword evidence="1" id="KW-0472">Membrane</keyword>
<keyword evidence="1" id="KW-0812">Transmembrane</keyword>
<evidence type="ECO:0000313" key="3">
    <source>
        <dbReference type="Proteomes" id="UP000218335"/>
    </source>
</evidence>
<evidence type="ECO:0000256" key="1">
    <source>
        <dbReference type="SAM" id="Phobius"/>
    </source>
</evidence>
<accession>A0A2A4H0G9</accession>
<dbReference type="EMBL" id="MWUU01000002">
    <property type="protein sequence ID" value="PCF56878.1"/>
    <property type="molecule type" value="Genomic_DNA"/>
</dbReference>
<reference evidence="2 3" key="1">
    <citation type="journal article" date="2017" name="PLoS ONE">
        <title>Development of a real-time PCR for detection of Staphylococcus pseudintermedius using a novel automated comparison of whole-genome sequences.</title>
        <authorList>
            <person name="Verstappen K.M."/>
            <person name="Huijbregts L."/>
            <person name="Spaninks M."/>
            <person name="Wagenaar J.A."/>
            <person name="Fluit A.C."/>
            <person name="Duim B."/>
        </authorList>
    </citation>
    <scope>NUCLEOTIDE SEQUENCE [LARGE SCALE GENOMIC DNA]</scope>
    <source>
        <strain evidence="2 3">215070706401-1</strain>
    </source>
</reference>
<dbReference type="AlphaFoldDB" id="A0A2A4H0G9"/>
<name>A0A2A4H0G9_9STAP</name>
<proteinExistence type="predicted"/>
<comment type="caution">
    <text evidence="2">The sequence shown here is derived from an EMBL/GenBank/DDBJ whole genome shotgun (WGS) entry which is preliminary data.</text>
</comment>
<dbReference type="RefSeq" id="WP_096591480.1">
    <property type="nucleotide sequence ID" value="NZ_MWRM01000006.1"/>
</dbReference>
<gene>
    <name evidence="2" type="ORF">B5C08_02245</name>
</gene>
<dbReference type="Proteomes" id="UP000218335">
    <property type="component" value="Unassembled WGS sequence"/>
</dbReference>
<sequence>MKGVFKVETIDKVFIIITLFIAALGLSLILILKLIFSGNQIDELNGMWQGEGKDDTIIRMIINDGEVSTTLYFDVGKHEEKAKLKMINKQLMYVKGNSYKPVKVVDNEMIIIENVSFYKARFSDYFERKR</sequence>
<feature type="transmembrane region" description="Helical" evidence="1">
    <location>
        <begin position="13"/>
        <end position="36"/>
    </location>
</feature>